<name>A0A0P9CKA3_9ARCH</name>
<proteinExistence type="predicted"/>
<dbReference type="Pfam" id="PF00005">
    <property type="entry name" value="ABC_tran"/>
    <property type="match status" value="1"/>
</dbReference>
<evidence type="ECO:0000313" key="6">
    <source>
        <dbReference type="Proteomes" id="UP000050515"/>
    </source>
</evidence>
<evidence type="ECO:0000313" key="5">
    <source>
        <dbReference type="EMBL" id="KPV46163.1"/>
    </source>
</evidence>
<organism evidence="5 6">
    <name type="scientific">Acidiplasma aeolicum</name>
    <dbReference type="NCBI Taxonomy" id="507754"/>
    <lineage>
        <taxon>Archaea</taxon>
        <taxon>Methanobacteriati</taxon>
        <taxon>Thermoplasmatota</taxon>
        <taxon>Thermoplasmata</taxon>
        <taxon>Thermoplasmatales</taxon>
        <taxon>Ferroplasmaceae</taxon>
        <taxon>Acidiplasma</taxon>
    </lineage>
</organism>
<dbReference type="EMBL" id="LJCQ01000290">
    <property type="protein sequence ID" value="KPV46163.1"/>
    <property type="molecule type" value="Genomic_DNA"/>
</dbReference>
<accession>A0A0P9CKA3</accession>
<evidence type="ECO:0000256" key="2">
    <source>
        <dbReference type="ARBA" id="ARBA00022741"/>
    </source>
</evidence>
<dbReference type="CDD" id="cd03230">
    <property type="entry name" value="ABC_DR_subfamily_A"/>
    <property type="match status" value="1"/>
</dbReference>
<sequence>MQCLEFNSVTKKYGDKYALNNVSFSLECNKSYSLIGPNGAGKSTILKIISGLISPDAGNVSIKGNKPGSDEAKKITGYLAEEALPYINLTVKENLLYIGSLRKVNDLEKRISFLIDLFGLGSYLNSMVSNLSRGTKQRLSLALSIIHNPEIVLLDEPFNYIDIPTQEKIIKYFKTMNSTFLISTHVMSIAENFTENIIMINNGNIIFNGKLSEIEEMKSGNETIESLIARMMS</sequence>
<keyword evidence="3 5" id="KW-0067">ATP-binding</keyword>
<comment type="caution">
    <text evidence="5">The sequence shown here is derived from an EMBL/GenBank/DDBJ whole genome shotgun (WGS) entry which is preliminary data.</text>
</comment>
<evidence type="ECO:0000256" key="1">
    <source>
        <dbReference type="ARBA" id="ARBA00022448"/>
    </source>
</evidence>
<dbReference type="RefSeq" id="WP_054964355.1">
    <property type="nucleotide sequence ID" value="NZ_LJCQ01000290.1"/>
</dbReference>
<keyword evidence="1" id="KW-0813">Transport</keyword>
<dbReference type="AlphaFoldDB" id="A0A0P9CKA3"/>
<keyword evidence="2" id="KW-0547">Nucleotide-binding</keyword>
<dbReference type="PANTHER" id="PTHR42939">
    <property type="entry name" value="ABC TRANSPORTER ATP-BINDING PROTEIN ALBC-RELATED"/>
    <property type="match status" value="1"/>
</dbReference>
<dbReference type="InterPro" id="IPR003593">
    <property type="entry name" value="AAA+_ATPase"/>
</dbReference>
<dbReference type="PATRIC" id="fig|507754.4.peg.1104"/>
<feature type="domain" description="ABC transporter" evidence="4">
    <location>
        <begin position="4"/>
        <end position="227"/>
    </location>
</feature>
<gene>
    <name evidence="5" type="ORF">SE19_06745</name>
</gene>
<evidence type="ECO:0000256" key="3">
    <source>
        <dbReference type="ARBA" id="ARBA00022840"/>
    </source>
</evidence>
<reference evidence="5 6" key="1">
    <citation type="submission" date="2015-09" db="EMBL/GenBank/DDBJ databases">
        <title>Draft genome sequence of Acidiplasma aeolicum DSM 18409.</title>
        <authorList>
            <person name="Hemp J."/>
        </authorList>
    </citation>
    <scope>NUCLEOTIDE SEQUENCE [LARGE SCALE GENOMIC DNA]</scope>
    <source>
        <strain evidence="5 6">V</strain>
    </source>
</reference>
<dbReference type="PROSITE" id="PS50893">
    <property type="entry name" value="ABC_TRANSPORTER_2"/>
    <property type="match status" value="1"/>
</dbReference>
<dbReference type="Gene3D" id="3.40.50.300">
    <property type="entry name" value="P-loop containing nucleotide triphosphate hydrolases"/>
    <property type="match status" value="1"/>
</dbReference>
<dbReference type="SMART" id="SM00382">
    <property type="entry name" value="AAA"/>
    <property type="match status" value="1"/>
</dbReference>
<dbReference type="PANTHER" id="PTHR42939:SF1">
    <property type="entry name" value="ABC TRANSPORTER ATP-BINDING PROTEIN ALBC-RELATED"/>
    <property type="match status" value="1"/>
</dbReference>
<dbReference type="GO" id="GO:0005524">
    <property type="term" value="F:ATP binding"/>
    <property type="evidence" value="ECO:0007669"/>
    <property type="project" value="UniProtKB-KW"/>
</dbReference>
<dbReference type="SUPFAM" id="SSF52540">
    <property type="entry name" value="P-loop containing nucleoside triphosphate hydrolases"/>
    <property type="match status" value="1"/>
</dbReference>
<dbReference type="InterPro" id="IPR051782">
    <property type="entry name" value="ABC_Transporter_VariousFunc"/>
</dbReference>
<dbReference type="Proteomes" id="UP000050515">
    <property type="component" value="Unassembled WGS sequence"/>
</dbReference>
<evidence type="ECO:0000259" key="4">
    <source>
        <dbReference type="PROSITE" id="PS50893"/>
    </source>
</evidence>
<dbReference type="InterPro" id="IPR027417">
    <property type="entry name" value="P-loop_NTPase"/>
</dbReference>
<dbReference type="GO" id="GO:0016887">
    <property type="term" value="F:ATP hydrolysis activity"/>
    <property type="evidence" value="ECO:0007669"/>
    <property type="project" value="InterPro"/>
</dbReference>
<protein>
    <submittedName>
        <fullName evidence="5">Multidrug ABC transporter ATP-binding protein</fullName>
    </submittedName>
</protein>
<dbReference type="InterPro" id="IPR003439">
    <property type="entry name" value="ABC_transporter-like_ATP-bd"/>
</dbReference>